<protein>
    <submittedName>
        <fullName evidence="2">Uncharacterized protein</fullName>
    </submittedName>
</protein>
<evidence type="ECO:0000313" key="3">
    <source>
        <dbReference type="Proteomes" id="UP000803844"/>
    </source>
</evidence>
<evidence type="ECO:0000256" key="1">
    <source>
        <dbReference type="SAM" id="MobiDB-lite"/>
    </source>
</evidence>
<feature type="compositionally biased region" description="Polar residues" evidence="1">
    <location>
        <begin position="126"/>
        <end position="135"/>
    </location>
</feature>
<accession>A0A9P5CRE7</accession>
<name>A0A9P5CRE7_CRYP1</name>
<feature type="region of interest" description="Disordered" evidence="1">
    <location>
        <begin position="126"/>
        <end position="173"/>
    </location>
</feature>
<evidence type="ECO:0000313" key="2">
    <source>
        <dbReference type="EMBL" id="KAF3768484.1"/>
    </source>
</evidence>
<dbReference type="RefSeq" id="XP_040779445.1">
    <property type="nucleotide sequence ID" value="XM_040919450.1"/>
</dbReference>
<gene>
    <name evidence="2" type="ORF">M406DRAFT_320881</name>
</gene>
<keyword evidence="3" id="KW-1185">Reference proteome</keyword>
<comment type="caution">
    <text evidence="2">The sequence shown here is derived from an EMBL/GenBank/DDBJ whole genome shotgun (WGS) entry which is preliminary data.</text>
</comment>
<dbReference type="EMBL" id="MU032345">
    <property type="protein sequence ID" value="KAF3768484.1"/>
    <property type="molecule type" value="Genomic_DNA"/>
</dbReference>
<dbReference type="Proteomes" id="UP000803844">
    <property type="component" value="Unassembled WGS sequence"/>
</dbReference>
<reference evidence="2" key="1">
    <citation type="journal article" date="2020" name="Phytopathology">
        <title>Genome sequence of the chestnut blight fungus Cryphonectria parasitica EP155: A fundamental resource for an archetypical invasive plant pathogen.</title>
        <authorList>
            <person name="Crouch J.A."/>
            <person name="Dawe A."/>
            <person name="Aerts A."/>
            <person name="Barry K."/>
            <person name="Churchill A.C.L."/>
            <person name="Grimwood J."/>
            <person name="Hillman B."/>
            <person name="Milgroom M.G."/>
            <person name="Pangilinan J."/>
            <person name="Smith M."/>
            <person name="Salamov A."/>
            <person name="Schmutz J."/>
            <person name="Yadav J."/>
            <person name="Grigoriev I.V."/>
            <person name="Nuss D."/>
        </authorList>
    </citation>
    <scope>NUCLEOTIDE SEQUENCE</scope>
    <source>
        <strain evidence="2">EP155</strain>
    </source>
</reference>
<organism evidence="2 3">
    <name type="scientific">Cryphonectria parasitica (strain ATCC 38755 / EP155)</name>
    <dbReference type="NCBI Taxonomy" id="660469"/>
    <lineage>
        <taxon>Eukaryota</taxon>
        <taxon>Fungi</taxon>
        <taxon>Dikarya</taxon>
        <taxon>Ascomycota</taxon>
        <taxon>Pezizomycotina</taxon>
        <taxon>Sordariomycetes</taxon>
        <taxon>Sordariomycetidae</taxon>
        <taxon>Diaporthales</taxon>
        <taxon>Cryphonectriaceae</taxon>
        <taxon>Cryphonectria-Endothia species complex</taxon>
        <taxon>Cryphonectria</taxon>
    </lineage>
</organism>
<sequence length="204" mass="21731">MARIDIVTISSDDDADHINIVGNADSALKSVPAYAKVCEDAAAATYSISDGSEDAQRRGSTSSSCTSVVFVSSRWLPTIVEGENLSCSTVEEEDRSCGYSPGVHRHQQQLFIRGNVDEILPQKNRPTAASLSTPAHASAGGRHMSVHGVHGEPLSDVNKDPLKPSSVEATANGRDQRVVTSPWLHGYFKVSRGLTPSSQRAVGM</sequence>
<dbReference type="GeneID" id="63836579"/>
<dbReference type="AlphaFoldDB" id="A0A9P5CRE7"/>
<proteinExistence type="predicted"/>